<evidence type="ECO:0000313" key="2">
    <source>
        <dbReference type="Proteomes" id="UP000217736"/>
    </source>
</evidence>
<organism evidence="1 2">
    <name type="scientific">Mycobacterium shigaense</name>
    <dbReference type="NCBI Taxonomy" id="722731"/>
    <lineage>
        <taxon>Bacteria</taxon>
        <taxon>Bacillati</taxon>
        <taxon>Actinomycetota</taxon>
        <taxon>Actinomycetes</taxon>
        <taxon>Mycobacteriales</taxon>
        <taxon>Mycobacteriaceae</taxon>
        <taxon>Mycobacterium</taxon>
        <taxon>Mycobacterium simiae complex</taxon>
    </lineage>
</organism>
<dbReference type="AlphaFoldDB" id="A0A1Z4EC04"/>
<keyword evidence="2" id="KW-1185">Reference proteome</keyword>
<dbReference type="SUPFAM" id="SSF51395">
    <property type="entry name" value="FMN-linked oxidoreductases"/>
    <property type="match status" value="1"/>
</dbReference>
<protein>
    <submittedName>
        <fullName evidence="1">Uncharacterized protein</fullName>
    </submittedName>
</protein>
<dbReference type="Gene3D" id="3.20.20.70">
    <property type="entry name" value="Aldolase class I"/>
    <property type="match status" value="1"/>
</dbReference>
<dbReference type="KEGG" id="mshg:MSG_00335"/>
<dbReference type="Proteomes" id="UP000217736">
    <property type="component" value="Chromosome"/>
</dbReference>
<name>A0A1Z4EC04_9MYCO</name>
<accession>A0A1Z4EC04</accession>
<gene>
    <name evidence="1" type="ORF">MSG_00335</name>
</gene>
<sequence>MLCEPDEHSGLPVLVNGHFADPRHAASVIESGIGDVVTLAKPALANCNWPDLVRAAQTLAGDIPAGLFGPVADIKDLETGRPGRAKLILASG</sequence>
<dbReference type="EMBL" id="AP018164">
    <property type="protein sequence ID" value="BAX90501.1"/>
    <property type="molecule type" value="Genomic_DNA"/>
</dbReference>
<proteinExistence type="predicted"/>
<dbReference type="RefSeq" id="WP_096436534.1">
    <property type="nucleotide sequence ID" value="NZ_AP018164.1"/>
</dbReference>
<dbReference type="InterPro" id="IPR013785">
    <property type="entry name" value="Aldolase_TIM"/>
</dbReference>
<reference evidence="2" key="1">
    <citation type="submission" date="2017-06" db="EMBL/GenBank/DDBJ databases">
        <title>Complete Genome Sequence of Mycobacterium shigaense.</title>
        <authorList>
            <person name="Fukano H."/>
            <person name="Yoshida M."/>
            <person name="Kazumi Y."/>
            <person name="Ogura Y."/>
            <person name="Mitarai S."/>
            <person name="Hayashi T."/>
            <person name="Hoshino Y."/>
        </authorList>
    </citation>
    <scope>NUCLEOTIDE SEQUENCE [LARGE SCALE GENOMIC DNA]</scope>
    <source>
        <strain evidence="2">UN-152</strain>
    </source>
</reference>
<evidence type="ECO:0000313" key="1">
    <source>
        <dbReference type="EMBL" id="BAX90501.1"/>
    </source>
</evidence>
<dbReference type="OrthoDB" id="3169239at2"/>